<name>A0A9W7FUL7_9STRA</name>
<dbReference type="OrthoDB" id="261960at2759"/>
<feature type="compositionally biased region" description="Acidic residues" evidence="1">
    <location>
        <begin position="296"/>
        <end position="318"/>
    </location>
</feature>
<dbReference type="AlphaFoldDB" id="A0A9W7FUL7"/>
<keyword evidence="4" id="KW-1185">Reference proteome</keyword>
<accession>A0A9W7FUL7</accession>
<dbReference type="Proteomes" id="UP001165122">
    <property type="component" value="Unassembled WGS sequence"/>
</dbReference>
<dbReference type="GO" id="GO:0005634">
    <property type="term" value="C:nucleus"/>
    <property type="evidence" value="ECO:0007669"/>
    <property type="project" value="TreeGrafter"/>
</dbReference>
<dbReference type="Pfam" id="PF08325">
    <property type="entry name" value="WLM"/>
    <property type="match status" value="1"/>
</dbReference>
<evidence type="ECO:0000313" key="4">
    <source>
        <dbReference type="Proteomes" id="UP001165122"/>
    </source>
</evidence>
<dbReference type="InterPro" id="IPR013536">
    <property type="entry name" value="WLM_dom"/>
</dbReference>
<dbReference type="PANTHER" id="PTHR46622">
    <property type="entry name" value="DNA-DEPENDENT METALLOPROTEASE WSS1"/>
    <property type="match status" value="1"/>
</dbReference>
<gene>
    <name evidence="3" type="ORF">TrLO_g7890</name>
</gene>
<proteinExistence type="predicted"/>
<evidence type="ECO:0000256" key="1">
    <source>
        <dbReference type="SAM" id="MobiDB-lite"/>
    </source>
</evidence>
<feature type="domain" description="WLM" evidence="2">
    <location>
        <begin position="20"/>
        <end position="252"/>
    </location>
</feature>
<dbReference type="EMBL" id="BRXW01000331">
    <property type="protein sequence ID" value="GMI18346.1"/>
    <property type="molecule type" value="Genomic_DNA"/>
</dbReference>
<protein>
    <recommendedName>
        <fullName evidence="2">WLM domain-containing protein</fullName>
    </recommendedName>
</protein>
<dbReference type="GO" id="GO:0006281">
    <property type="term" value="P:DNA repair"/>
    <property type="evidence" value="ECO:0007669"/>
    <property type="project" value="TreeGrafter"/>
</dbReference>
<sequence>MASDPSRAGVHNLSDPKYNCVWSVEVIEDAEKSEDIRALLQRCADHVAPLLRYRGWRVKRLIESRSKRFGGLCVGNGRADGDAASVNIMLNVRKYPDKKCTILKSFRQLLGVMMHEVTHVSIGLEDIHPPEFYRQMEENWGIYHKLKHLIKSTAGGVGENGEILEGELEGVAGGGRVEVQCGARKQWNNRGGRRGKGKVTGHVSNVVGEKRRPMLKGKKLVDGRSAEAKKAKVEKEVLSSRELALRAAERRTVLVKKEAKKERKVRGTGGNEVIDLCSSSEDEEEVGGVKEVEEVKVDDDDDNDDDDDDDADDEDELDALMSQECNDVCGCRSCVWTKELVPLCREIESGE</sequence>
<reference evidence="4" key="1">
    <citation type="journal article" date="2023" name="Commun. Biol.">
        <title>Genome analysis of Parmales, the sister group of diatoms, reveals the evolutionary specialization of diatoms from phago-mixotrophs to photoautotrophs.</title>
        <authorList>
            <person name="Ban H."/>
            <person name="Sato S."/>
            <person name="Yoshikawa S."/>
            <person name="Yamada K."/>
            <person name="Nakamura Y."/>
            <person name="Ichinomiya M."/>
            <person name="Sato N."/>
            <person name="Blanc-Mathieu R."/>
            <person name="Endo H."/>
            <person name="Kuwata A."/>
            <person name="Ogata H."/>
        </authorList>
    </citation>
    <scope>NUCLEOTIDE SEQUENCE [LARGE SCALE GENOMIC DNA]</scope>
    <source>
        <strain evidence="4">NIES 3700</strain>
    </source>
</reference>
<comment type="caution">
    <text evidence="3">The sequence shown here is derived from an EMBL/GenBank/DDBJ whole genome shotgun (WGS) entry which is preliminary data.</text>
</comment>
<dbReference type="GO" id="GO:0008237">
    <property type="term" value="F:metallopeptidase activity"/>
    <property type="evidence" value="ECO:0007669"/>
    <property type="project" value="TreeGrafter"/>
</dbReference>
<evidence type="ECO:0000259" key="2">
    <source>
        <dbReference type="Pfam" id="PF08325"/>
    </source>
</evidence>
<organism evidence="3 4">
    <name type="scientific">Triparma laevis f. longispina</name>
    <dbReference type="NCBI Taxonomy" id="1714387"/>
    <lineage>
        <taxon>Eukaryota</taxon>
        <taxon>Sar</taxon>
        <taxon>Stramenopiles</taxon>
        <taxon>Ochrophyta</taxon>
        <taxon>Bolidophyceae</taxon>
        <taxon>Parmales</taxon>
        <taxon>Triparmaceae</taxon>
        <taxon>Triparma</taxon>
    </lineage>
</organism>
<dbReference type="InterPro" id="IPR053000">
    <property type="entry name" value="WSS1-like_metalloprotease"/>
</dbReference>
<evidence type="ECO:0000313" key="3">
    <source>
        <dbReference type="EMBL" id="GMI18346.1"/>
    </source>
</evidence>
<feature type="region of interest" description="Disordered" evidence="1">
    <location>
        <begin position="272"/>
        <end position="319"/>
    </location>
</feature>
<dbReference type="PANTHER" id="PTHR46622:SF1">
    <property type="entry name" value="DNA-DEPENDENT METALLOPROTEASE WSS1"/>
    <property type="match status" value="1"/>
</dbReference>